<reference evidence="1" key="1">
    <citation type="submission" date="2022-08" db="EMBL/GenBank/DDBJ databases">
        <title>Dynamic responses of ammonia-oxidizing microbial communities induced by reactive oxygen species (ROS) in fluctuating redox aquifers.</title>
        <authorList>
            <person name="Wang P."/>
            <person name="Wang H."/>
        </authorList>
    </citation>
    <scope>NUCLEOTIDE SEQUENCE</scope>
    <source>
        <strain evidence="1">PLX03</strain>
    </source>
</reference>
<organism evidence="1">
    <name type="scientific">Nitrososphaera viennensis</name>
    <dbReference type="NCBI Taxonomy" id="1034015"/>
    <lineage>
        <taxon>Archaea</taxon>
        <taxon>Nitrososphaerota</taxon>
        <taxon>Nitrososphaeria</taxon>
        <taxon>Nitrososphaerales</taxon>
        <taxon>Nitrososphaeraceae</taxon>
        <taxon>Nitrososphaera</taxon>
    </lineage>
</organism>
<dbReference type="EMBL" id="CP103305">
    <property type="protein sequence ID" value="UVS68158.1"/>
    <property type="molecule type" value="Genomic_DNA"/>
</dbReference>
<dbReference type="GeneID" id="74947199"/>
<accession>A0A977IC02</accession>
<dbReference type="AlphaFoldDB" id="A0A977IC02"/>
<proteinExistence type="predicted"/>
<gene>
    <name evidence="1" type="ORF">NWT39_09630</name>
</gene>
<dbReference type="Proteomes" id="UP001059771">
    <property type="component" value="Chromosome"/>
</dbReference>
<sequence length="76" mass="9182">MIEDTLEEKEFRERYALELRKKKVSSCVNPHFGSDELMEEMEKVKHQGLITPGRRGEQIKYEEIAKEVLRRQRYLK</sequence>
<protein>
    <submittedName>
        <fullName evidence="1">Uncharacterized protein</fullName>
    </submittedName>
</protein>
<dbReference type="RefSeq" id="WP_258914103.1">
    <property type="nucleotide sequence ID" value="NZ_CP103305.1"/>
</dbReference>
<evidence type="ECO:0000313" key="1">
    <source>
        <dbReference type="EMBL" id="UVS68158.1"/>
    </source>
</evidence>
<name>A0A977IC02_9ARCH</name>